<comment type="subcellular location">
    <subcellularLocation>
        <location evidence="1">Cell membrane</location>
        <topology evidence="1">Multi-pass membrane protein</topology>
    </subcellularLocation>
</comment>
<feature type="transmembrane region" description="Helical" evidence="7">
    <location>
        <begin position="83"/>
        <end position="106"/>
    </location>
</feature>
<comment type="caution">
    <text evidence="8">The sequence shown here is derived from an EMBL/GenBank/DDBJ whole genome shotgun (WGS) entry which is preliminary data.</text>
</comment>
<evidence type="ECO:0000256" key="3">
    <source>
        <dbReference type="ARBA" id="ARBA00022475"/>
    </source>
</evidence>
<feature type="transmembrane region" description="Helical" evidence="7">
    <location>
        <begin position="420"/>
        <end position="440"/>
    </location>
</feature>
<keyword evidence="3" id="KW-1003">Cell membrane</keyword>
<dbReference type="Proteomes" id="UP000326570">
    <property type="component" value="Unassembled WGS sequence"/>
</dbReference>
<evidence type="ECO:0000256" key="1">
    <source>
        <dbReference type="ARBA" id="ARBA00004651"/>
    </source>
</evidence>
<keyword evidence="5 7" id="KW-1133">Transmembrane helix</keyword>
<dbReference type="AlphaFoldDB" id="A0A5N1J7C5"/>
<dbReference type="RefSeq" id="WP_150902637.1">
    <property type="nucleotide sequence ID" value="NZ_VTWT01000002.1"/>
</dbReference>
<gene>
    <name evidence="8" type="ORF">F0P94_04595</name>
</gene>
<dbReference type="EMBL" id="VTWT01000002">
    <property type="protein sequence ID" value="KAA9340710.1"/>
    <property type="molecule type" value="Genomic_DNA"/>
</dbReference>
<dbReference type="PANTHER" id="PTHR30250:SF10">
    <property type="entry name" value="LIPOPOLYSACCHARIDE BIOSYNTHESIS PROTEIN WZXC"/>
    <property type="match status" value="1"/>
</dbReference>
<feature type="transmembrane region" description="Helical" evidence="7">
    <location>
        <begin position="364"/>
        <end position="383"/>
    </location>
</feature>
<feature type="transmembrane region" description="Helical" evidence="7">
    <location>
        <begin position="248"/>
        <end position="267"/>
    </location>
</feature>
<dbReference type="Pfam" id="PF13440">
    <property type="entry name" value="Polysacc_synt_3"/>
    <property type="match status" value="1"/>
</dbReference>
<feature type="transmembrane region" description="Helical" evidence="7">
    <location>
        <begin position="45"/>
        <end position="62"/>
    </location>
</feature>
<sequence length="504" mass="54757">MTKEKKLTDRTLAGFLWTITGSGIQVSLKIGVLAIMARLISPKEFGVVGMAVIAIEFSKMFTQMGVGPAIVQRKELEDRHLATGFTMSLLMGLCFATTLFLGAPMLATFFRMEGLQEVLRTVSLIFLIDSFTLVGQALLQRAMKFKVIAGIDVASYAIGYGIVGITLGYLGYGKWALVTALLSQSLLHAILVVIIQPYPKTPKLDRNAFKELLHFGGGFTLARIGNYIALQGDNLVIGRMLGAAALGIYGRAYQFMVMPAALFGTALDQSLFPAMAKVQDDKQRLGKAFLTGVGFIALAGIPLSVLLVFLAPEIVLVLLGPKWVGVTLPFQILASGLLFRMSYKMSDTLVRATGAVYKRAWRQLIYGVMVVLGSYIGQFWGLYGVAWGVAIALIVNFLLMAQLSVQLTDVRWSDIAKAHYHGLLLGATTGMTTLILLTLCRENIDSALAVLLITGIGAGAQILLSTYFFPGIFMRPDQQELVQKLILKRFKPASTPKTTNPTHG</sequence>
<feature type="transmembrane region" description="Helical" evidence="7">
    <location>
        <begin position="323"/>
        <end position="343"/>
    </location>
</feature>
<dbReference type="GO" id="GO:0005886">
    <property type="term" value="C:plasma membrane"/>
    <property type="evidence" value="ECO:0007669"/>
    <property type="project" value="UniProtKB-SubCell"/>
</dbReference>
<name>A0A5N1J7C5_9BACT</name>
<evidence type="ECO:0000256" key="2">
    <source>
        <dbReference type="ARBA" id="ARBA00007430"/>
    </source>
</evidence>
<organism evidence="8 9">
    <name type="scientific">Adhaeribacter soli</name>
    <dbReference type="NCBI Taxonomy" id="2607655"/>
    <lineage>
        <taxon>Bacteria</taxon>
        <taxon>Pseudomonadati</taxon>
        <taxon>Bacteroidota</taxon>
        <taxon>Cytophagia</taxon>
        <taxon>Cytophagales</taxon>
        <taxon>Hymenobacteraceae</taxon>
        <taxon>Adhaeribacter</taxon>
    </lineage>
</organism>
<proteinExistence type="inferred from homology"/>
<protein>
    <submittedName>
        <fullName evidence="8">Lipopolysaccharide biosynthesis protein</fullName>
    </submittedName>
</protein>
<keyword evidence="6 7" id="KW-0472">Membrane</keyword>
<evidence type="ECO:0000256" key="6">
    <source>
        <dbReference type="ARBA" id="ARBA00023136"/>
    </source>
</evidence>
<feature type="transmembrane region" description="Helical" evidence="7">
    <location>
        <begin position="288"/>
        <end position="311"/>
    </location>
</feature>
<dbReference type="PANTHER" id="PTHR30250">
    <property type="entry name" value="PST FAMILY PREDICTED COLANIC ACID TRANSPORTER"/>
    <property type="match status" value="1"/>
</dbReference>
<dbReference type="CDD" id="cd13127">
    <property type="entry name" value="MATE_tuaB_like"/>
    <property type="match status" value="1"/>
</dbReference>
<feature type="transmembrane region" description="Helical" evidence="7">
    <location>
        <begin position="446"/>
        <end position="469"/>
    </location>
</feature>
<reference evidence="8 9" key="1">
    <citation type="submission" date="2019-09" db="EMBL/GenBank/DDBJ databases">
        <title>Genome sequence of Adhaeribacter sp. M2.</title>
        <authorList>
            <person name="Srinivasan S."/>
        </authorList>
    </citation>
    <scope>NUCLEOTIDE SEQUENCE [LARGE SCALE GENOMIC DNA]</scope>
    <source>
        <strain evidence="8 9">M2</strain>
    </source>
</reference>
<comment type="similarity">
    <text evidence="2">Belongs to the polysaccharide synthase family.</text>
</comment>
<keyword evidence="4 7" id="KW-0812">Transmembrane</keyword>
<evidence type="ECO:0000313" key="9">
    <source>
        <dbReference type="Proteomes" id="UP000326570"/>
    </source>
</evidence>
<feature type="transmembrane region" description="Helical" evidence="7">
    <location>
        <begin position="118"/>
        <end position="139"/>
    </location>
</feature>
<feature type="transmembrane region" description="Helical" evidence="7">
    <location>
        <begin position="151"/>
        <end position="169"/>
    </location>
</feature>
<evidence type="ECO:0000256" key="7">
    <source>
        <dbReference type="SAM" id="Phobius"/>
    </source>
</evidence>
<evidence type="ECO:0000256" key="4">
    <source>
        <dbReference type="ARBA" id="ARBA00022692"/>
    </source>
</evidence>
<accession>A0A5N1J7C5</accession>
<keyword evidence="9" id="KW-1185">Reference proteome</keyword>
<feature type="transmembrane region" description="Helical" evidence="7">
    <location>
        <begin position="12"/>
        <end position="39"/>
    </location>
</feature>
<evidence type="ECO:0000256" key="5">
    <source>
        <dbReference type="ARBA" id="ARBA00022989"/>
    </source>
</evidence>
<feature type="transmembrane region" description="Helical" evidence="7">
    <location>
        <begin position="175"/>
        <end position="196"/>
    </location>
</feature>
<dbReference type="InterPro" id="IPR050833">
    <property type="entry name" value="Poly_Biosynth_Transport"/>
</dbReference>
<evidence type="ECO:0000313" key="8">
    <source>
        <dbReference type="EMBL" id="KAA9340710.1"/>
    </source>
</evidence>
<feature type="transmembrane region" description="Helical" evidence="7">
    <location>
        <begin position="208"/>
        <end position="228"/>
    </location>
</feature>